<name>A0ABT3R218_9HYPH</name>
<dbReference type="PANTHER" id="PTHR43861">
    <property type="entry name" value="TRANS-ACONITATE 2-METHYLTRANSFERASE-RELATED"/>
    <property type="match status" value="1"/>
</dbReference>
<dbReference type="GO" id="GO:0032259">
    <property type="term" value="P:methylation"/>
    <property type="evidence" value="ECO:0007669"/>
    <property type="project" value="UniProtKB-KW"/>
</dbReference>
<keyword evidence="2" id="KW-1185">Reference proteome</keyword>
<gene>
    <name evidence="1" type="ORF">ON753_12800</name>
</gene>
<dbReference type="Gene3D" id="3.40.50.150">
    <property type="entry name" value="Vaccinia Virus protein VP39"/>
    <property type="match status" value="1"/>
</dbReference>
<dbReference type="RefSeq" id="WP_265963016.1">
    <property type="nucleotide sequence ID" value="NZ_JAPEVI010000003.1"/>
</dbReference>
<dbReference type="SUPFAM" id="SSF53335">
    <property type="entry name" value="S-adenosyl-L-methionine-dependent methyltransferases"/>
    <property type="match status" value="1"/>
</dbReference>
<organism evidence="1 2">
    <name type="scientific">Roseibium salinum</name>
    <dbReference type="NCBI Taxonomy" id="1604349"/>
    <lineage>
        <taxon>Bacteria</taxon>
        <taxon>Pseudomonadati</taxon>
        <taxon>Pseudomonadota</taxon>
        <taxon>Alphaproteobacteria</taxon>
        <taxon>Hyphomicrobiales</taxon>
        <taxon>Stappiaceae</taxon>
        <taxon>Roseibium</taxon>
    </lineage>
</organism>
<dbReference type="CDD" id="cd02440">
    <property type="entry name" value="AdoMet_MTases"/>
    <property type="match status" value="1"/>
</dbReference>
<accession>A0ABT3R218</accession>
<dbReference type="InterPro" id="IPR029063">
    <property type="entry name" value="SAM-dependent_MTases_sf"/>
</dbReference>
<keyword evidence="1" id="KW-0489">Methyltransferase</keyword>
<keyword evidence="1" id="KW-0808">Transferase</keyword>
<dbReference type="EMBL" id="JAPEVI010000003">
    <property type="protein sequence ID" value="MCX2723243.1"/>
    <property type="molecule type" value="Genomic_DNA"/>
</dbReference>
<dbReference type="Proteomes" id="UP001300261">
    <property type="component" value="Unassembled WGS sequence"/>
</dbReference>
<sequence>MSIIDRCLELYRGDRYYIHYPARPLKQDYWEAKQDPDGKVRDAAEERETRKEDVRYIADYVNSRSPGTVLDIGFGLGELLEQVADANKCVGLDPSRRAIEIAGQRCSADLRQGVLQSNTFAAGTFDVVVANHVIEHVDEPVSFVENIFNILKPGGDFICGTPNFASAAARQFGDRFRLLHDPTHVSLFTDDSLMRLLRDTGFRIQKVEYPFFGTRFASREAFDAMLSADAEVSPAFWGSFVTVIARKPE</sequence>
<protein>
    <submittedName>
        <fullName evidence="1">Class I SAM-dependent methyltransferase</fullName>
    </submittedName>
</protein>
<dbReference type="PANTHER" id="PTHR43861:SF6">
    <property type="entry name" value="METHYLTRANSFERASE TYPE 11"/>
    <property type="match status" value="1"/>
</dbReference>
<evidence type="ECO:0000313" key="1">
    <source>
        <dbReference type="EMBL" id="MCX2723243.1"/>
    </source>
</evidence>
<comment type="caution">
    <text evidence="1">The sequence shown here is derived from an EMBL/GenBank/DDBJ whole genome shotgun (WGS) entry which is preliminary data.</text>
</comment>
<dbReference type="Pfam" id="PF13489">
    <property type="entry name" value="Methyltransf_23"/>
    <property type="match status" value="1"/>
</dbReference>
<dbReference type="GO" id="GO:0008168">
    <property type="term" value="F:methyltransferase activity"/>
    <property type="evidence" value="ECO:0007669"/>
    <property type="project" value="UniProtKB-KW"/>
</dbReference>
<evidence type="ECO:0000313" key="2">
    <source>
        <dbReference type="Proteomes" id="UP001300261"/>
    </source>
</evidence>
<reference evidence="1 2" key="1">
    <citation type="journal article" date="2016" name="Int. J. Syst. Evol. Microbiol.">
        <title>Labrenzia salina sp. nov., isolated from the rhizosphere of the halophyte Arthrocnemum macrostachyum.</title>
        <authorList>
            <person name="Camacho M."/>
            <person name="Redondo-Gomez S."/>
            <person name="Rodriguez-Llorente I."/>
            <person name="Rohde M."/>
            <person name="Sproer C."/>
            <person name="Schumann P."/>
            <person name="Klenk H.P."/>
            <person name="Montero-Calasanz M.D.C."/>
        </authorList>
    </citation>
    <scope>NUCLEOTIDE SEQUENCE [LARGE SCALE GENOMIC DNA]</scope>
    <source>
        <strain evidence="1 2">DSM 29163</strain>
    </source>
</reference>
<proteinExistence type="predicted"/>